<evidence type="ECO:0000313" key="1">
    <source>
        <dbReference type="EnsemblPlants" id="AVESA.00010b.r2.7AG1219420.1.CDS"/>
    </source>
</evidence>
<evidence type="ECO:0000313" key="2">
    <source>
        <dbReference type="Proteomes" id="UP001732700"/>
    </source>
</evidence>
<organism evidence="1 2">
    <name type="scientific">Avena sativa</name>
    <name type="common">Oat</name>
    <dbReference type="NCBI Taxonomy" id="4498"/>
    <lineage>
        <taxon>Eukaryota</taxon>
        <taxon>Viridiplantae</taxon>
        <taxon>Streptophyta</taxon>
        <taxon>Embryophyta</taxon>
        <taxon>Tracheophyta</taxon>
        <taxon>Spermatophyta</taxon>
        <taxon>Magnoliopsida</taxon>
        <taxon>Liliopsida</taxon>
        <taxon>Poales</taxon>
        <taxon>Poaceae</taxon>
        <taxon>BOP clade</taxon>
        <taxon>Pooideae</taxon>
        <taxon>Poodae</taxon>
        <taxon>Poeae</taxon>
        <taxon>Poeae Chloroplast Group 1 (Aveneae type)</taxon>
        <taxon>Aveninae</taxon>
        <taxon>Avena</taxon>
    </lineage>
</organism>
<name>A0ACD5ZWR1_AVESA</name>
<protein>
    <submittedName>
        <fullName evidence="1">Uncharacterized protein</fullName>
    </submittedName>
</protein>
<sequence length="329" mass="35869">MILLMHIMLNPYMLESADSTEVKDVVQSRLETQKNDAPRDIIEVPIALVSIPKLFDDTEGMEESAADSHNPEDKEKAQSSDIVYVEAGHMNPLSSLQDCLTQTLFSQKNCENCSKVAEVPETNESKNVEPIMASTNVNSIDGDKAELSDRKTCPSRQSSDLSSLSVGKSCDEKDLASCSTAEEKAESHEGVVPSFLPTDGNGGANETQLISKLPPVLTIQLMRYTPGLSKLKGHVSFKEILDLGPFMDPSSEDKDNLSYRLVGVIVHCGDTRNAGHYLAYVRGIGSTWVCASDGDITAVSLEQVLGCEAYILFYERMEDRGMPGIVPTN</sequence>
<reference evidence="1" key="2">
    <citation type="submission" date="2025-09" db="UniProtKB">
        <authorList>
            <consortium name="EnsemblPlants"/>
        </authorList>
    </citation>
    <scope>IDENTIFICATION</scope>
</reference>
<keyword evidence="2" id="KW-1185">Reference proteome</keyword>
<dbReference type="EnsemblPlants" id="AVESA.00010b.r2.7AG1219420.1">
    <property type="protein sequence ID" value="AVESA.00010b.r2.7AG1219420.1.CDS"/>
    <property type="gene ID" value="AVESA.00010b.r2.7AG1219420"/>
</dbReference>
<dbReference type="Proteomes" id="UP001732700">
    <property type="component" value="Chromosome 7A"/>
</dbReference>
<accession>A0ACD5ZWR1</accession>
<proteinExistence type="predicted"/>
<reference evidence="1" key="1">
    <citation type="submission" date="2021-05" db="EMBL/GenBank/DDBJ databases">
        <authorList>
            <person name="Scholz U."/>
            <person name="Mascher M."/>
            <person name="Fiebig A."/>
        </authorList>
    </citation>
    <scope>NUCLEOTIDE SEQUENCE [LARGE SCALE GENOMIC DNA]</scope>
</reference>